<dbReference type="Gene3D" id="1.10.760.10">
    <property type="entry name" value="Cytochrome c-like domain"/>
    <property type="match status" value="1"/>
</dbReference>
<dbReference type="InterPro" id="IPR009056">
    <property type="entry name" value="Cyt_c-like_dom"/>
</dbReference>
<keyword evidence="1 4" id="KW-0349">Heme</keyword>
<dbReference type="RefSeq" id="WP_109665415.1">
    <property type="nucleotide sequence ID" value="NZ_QGGW01000001.1"/>
</dbReference>
<dbReference type="PROSITE" id="PS51007">
    <property type="entry name" value="CYTC"/>
    <property type="match status" value="1"/>
</dbReference>
<dbReference type="GO" id="GO:0046872">
    <property type="term" value="F:metal ion binding"/>
    <property type="evidence" value="ECO:0007669"/>
    <property type="project" value="UniProtKB-KW"/>
</dbReference>
<protein>
    <submittedName>
        <fullName evidence="7">Cytochrome c</fullName>
    </submittedName>
</protein>
<evidence type="ECO:0000256" key="3">
    <source>
        <dbReference type="ARBA" id="ARBA00023004"/>
    </source>
</evidence>
<keyword evidence="8" id="KW-1185">Reference proteome</keyword>
<sequence length="132" mass="13614">MRISFAGLVAVLALAGAAQAQDAAEGAGLYANFCAVCHGVDGRGQGVMTEVLTVAPADLTALGRGEEFPTLRVVRQIDGRDPLLAHGGEMPLFGMWFEGDGADVAMAGPGGQPMLVSRAIADLVAYLREIQS</sequence>
<dbReference type="SUPFAM" id="SSF46626">
    <property type="entry name" value="Cytochrome c"/>
    <property type="match status" value="1"/>
</dbReference>
<organism evidence="7 8">
    <name type="scientific">Roseicyclus mahoneyensis</name>
    <dbReference type="NCBI Taxonomy" id="164332"/>
    <lineage>
        <taxon>Bacteria</taxon>
        <taxon>Pseudomonadati</taxon>
        <taxon>Pseudomonadota</taxon>
        <taxon>Alphaproteobacteria</taxon>
        <taxon>Rhodobacterales</taxon>
        <taxon>Roseobacteraceae</taxon>
        <taxon>Roseicyclus</taxon>
    </lineage>
</organism>
<evidence type="ECO:0000256" key="1">
    <source>
        <dbReference type="ARBA" id="ARBA00022617"/>
    </source>
</evidence>
<evidence type="ECO:0000256" key="5">
    <source>
        <dbReference type="SAM" id="SignalP"/>
    </source>
</evidence>
<comment type="caution">
    <text evidence="7">The sequence shown here is derived from an EMBL/GenBank/DDBJ whole genome shotgun (WGS) entry which is preliminary data.</text>
</comment>
<feature type="signal peptide" evidence="5">
    <location>
        <begin position="1"/>
        <end position="20"/>
    </location>
</feature>
<evidence type="ECO:0000256" key="4">
    <source>
        <dbReference type="PROSITE-ProRule" id="PRU00433"/>
    </source>
</evidence>
<dbReference type="EMBL" id="QGGW01000001">
    <property type="protein sequence ID" value="PWK62661.1"/>
    <property type="molecule type" value="Genomic_DNA"/>
</dbReference>
<reference evidence="7 8" key="1">
    <citation type="submission" date="2018-05" db="EMBL/GenBank/DDBJ databases">
        <title>Genomic Encyclopedia of Type Strains, Phase IV (KMG-IV): sequencing the most valuable type-strain genomes for metagenomic binning, comparative biology and taxonomic classification.</title>
        <authorList>
            <person name="Goeker M."/>
        </authorList>
    </citation>
    <scope>NUCLEOTIDE SEQUENCE [LARGE SCALE GENOMIC DNA]</scope>
    <source>
        <strain evidence="7 8">DSM 16097</strain>
    </source>
</reference>
<dbReference type="GO" id="GO:0009055">
    <property type="term" value="F:electron transfer activity"/>
    <property type="evidence" value="ECO:0007669"/>
    <property type="project" value="InterPro"/>
</dbReference>
<keyword evidence="5" id="KW-0732">Signal</keyword>
<dbReference type="Pfam" id="PF00034">
    <property type="entry name" value="Cytochrom_C"/>
    <property type="match status" value="1"/>
</dbReference>
<evidence type="ECO:0000313" key="7">
    <source>
        <dbReference type="EMBL" id="PWK62661.1"/>
    </source>
</evidence>
<accession>A0A316GQI2</accession>
<keyword evidence="3 4" id="KW-0408">Iron</keyword>
<dbReference type="Proteomes" id="UP000245708">
    <property type="component" value="Unassembled WGS sequence"/>
</dbReference>
<gene>
    <name evidence="7" type="ORF">C7455_101691</name>
</gene>
<dbReference type="GO" id="GO:0020037">
    <property type="term" value="F:heme binding"/>
    <property type="evidence" value="ECO:0007669"/>
    <property type="project" value="InterPro"/>
</dbReference>
<evidence type="ECO:0000259" key="6">
    <source>
        <dbReference type="PROSITE" id="PS51007"/>
    </source>
</evidence>
<dbReference type="InterPro" id="IPR036909">
    <property type="entry name" value="Cyt_c-like_dom_sf"/>
</dbReference>
<dbReference type="AlphaFoldDB" id="A0A316GQI2"/>
<feature type="chain" id="PRO_5016434617" evidence="5">
    <location>
        <begin position="21"/>
        <end position="132"/>
    </location>
</feature>
<evidence type="ECO:0000256" key="2">
    <source>
        <dbReference type="ARBA" id="ARBA00022723"/>
    </source>
</evidence>
<dbReference type="OrthoDB" id="335174at2"/>
<feature type="domain" description="Cytochrome c" evidence="6">
    <location>
        <begin position="21"/>
        <end position="131"/>
    </location>
</feature>
<proteinExistence type="predicted"/>
<keyword evidence="2 4" id="KW-0479">Metal-binding</keyword>
<evidence type="ECO:0000313" key="8">
    <source>
        <dbReference type="Proteomes" id="UP000245708"/>
    </source>
</evidence>
<name>A0A316GQI2_9RHOB</name>